<accession>A0A8B8PIC0</accession>
<dbReference type="PANTHER" id="PTHR33168">
    <property type="entry name" value="STRESS INDUCED PROTEIN-RELATED"/>
    <property type="match status" value="1"/>
</dbReference>
<evidence type="ECO:0000313" key="1">
    <source>
        <dbReference type="Proteomes" id="UP000827889"/>
    </source>
</evidence>
<dbReference type="KEGG" id="rarg:115743514"/>
<dbReference type="GeneID" id="115743514"/>
<protein>
    <submittedName>
        <fullName evidence="2">Uncharacterized protein LOC115743514 isoform X1</fullName>
    </submittedName>
</protein>
<keyword evidence="1" id="KW-1185">Reference proteome</keyword>
<name>A0A8B8PIC0_9MYRT</name>
<dbReference type="RefSeq" id="XP_030534187.1">
    <property type="nucleotide sequence ID" value="XM_030678327.2"/>
</dbReference>
<gene>
    <name evidence="2" type="primary">LOC115743514</name>
</gene>
<dbReference type="Proteomes" id="UP000827889">
    <property type="component" value="Chromosome 4"/>
</dbReference>
<evidence type="ECO:0000313" key="2">
    <source>
        <dbReference type="RefSeq" id="XP_030534187.1"/>
    </source>
</evidence>
<dbReference type="OrthoDB" id="657187at2759"/>
<reference evidence="2" key="1">
    <citation type="submission" date="2025-08" db="UniProtKB">
        <authorList>
            <consortium name="RefSeq"/>
        </authorList>
    </citation>
    <scope>IDENTIFICATION</scope>
    <source>
        <tissue evidence="2">Leaf</tissue>
    </source>
</reference>
<sequence length="141" mass="16026">MLFNHKLRSSSPCLLFCCFHDGDAAVYQEAAASGCDDDGNRRRATRSPRSWLLSTAQELPLPEIRYKCRSLIARIGRCRRQGHVAAPEFGYDPMSYALNFEDDRSRESDEEFPERNFSARLPVSPDRLLPAKMPREVVACS</sequence>
<proteinExistence type="predicted"/>
<organism evidence="1 2">
    <name type="scientific">Rhodamnia argentea</name>
    <dbReference type="NCBI Taxonomy" id="178133"/>
    <lineage>
        <taxon>Eukaryota</taxon>
        <taxon>Viridiplantae</taxon>
        <taxon>Streptophyta</taxon>
        <taxon>Embryophyta</taxon>
        <taxon>Tracheophyta</taxon>
        <taxon>Spermatophyta</taxon>
        <taxon>Magnoliopsida</taxon>
        <taxon>eudicotyledons</taxon>
        <taxon>Gunneridae</taxon>
        <taxon>Pentapetalae</taxon>
        <taxon>rosids</taxon>
        <taxon>malvids</taxon>
        <taxon>Myrtales</taxon>
        <taxon>Myrtaceae</taxon>
        <taxon>Myrtoideae</taxon>
        <taxon>Myrteae</taxon>
        <taxon>Australasian group</taxon>
        <taxon>Rhodamnia</taxon>
    </lineage>
</organism>
<dbReference type="AlphaFoldDB" id="A0A8B8PIC0"/>